<dbReference type="EMBL" id="GEFM01001529">
    <property type="protein sequence ID" value="JAP74267.1"/>
    <property type="molecule type" value="mRNA"/>
</dbReference>
<feature type="compositionally biased region" description="Basic and acidic residues" evidence="1">
    <location>
        <begin position="55"/>
        <end position="84"/>
    </location>
</feature>
<name>A0A131Y625_IXORI</name>
<evidence type="ECO:0000256" key="1">
    <source>
        <dbReference type="SAM" id="MobiDB-lite"/>
    </source>
</evidence>
<sequence length="125" mass="14377">GGSAASGERRTRREGNHRNNGERLDARSRARRGHDGTRRRAVRERRIVERRKTKQKGETMHRTGADNRRCENRSEQDTEGEKNNRARRQSNGYPTTRRLQNRGQTARGAGPKQVEDAPNHQLPSK</sequence>
<organism evidence="2">
    <name type="scientific">Ixodes ricinus</name>
    <name type="common">Common tick</name>
    <name type="synonym">Acarus ricinus</name>
    <dbReference type="NCBI Taxonomy" id="34613"/>
    <lineage>
        <taxon>Eukaryota</taxon>
        <taxon>Metazoa</taxon>
        <taxon>Ecdysozoa</taxon>
        <taxon>Arthropoda</taxon>
        <taxon>Chelicerata</taxon>
        <taxon>Arachnida</taxon>
        <taxon>Acari</taxon>
        <taxon>Parasitiformes</taxon>
        <taxon>Ixodida</taxon>
        <taxon>Ixodoidea</taxon>
        <taxon>Ixodidae</taxon>
        <taxon>Ixodinae</taxon>
        <taxon>Ixodes</taxon>
    </lineage>
</organism>
<feature type="compositionally biased region" description="Basic residues" evidence="1">
    <location>
        <begin position="39"/>
        <end position="54"/>
    </location>
</feature>
<feature type="compositionally biased region" description="Basic and acidic residues" evidence="1">
    <location>
        <begin position="7"/>
        <end position="38"/>
    </location>
</feature>
<dbReference type="AlphaFoldDB" id="A0A131Y625"/>
<accession>A0A131Y625</accession>
<feature type="region of interest" description="Disordered" evidence="1">
    <location>
        <begin position="1"/>
        <end position="125"/>
    </location>
</feature>
<protein>
    <submittedName>
        <fullName evidence="2">Putative swap mrna splicing regulator</fullName>
    </submittedName>
</protein>
<proteinExistence type="evidence at transcript level"/>
<reference evidence="2" key="1">
    <citation type="submission" date="2016-02" db="EMBL/GenBank/DDBJ databases">
        <title>RNAseq analyses of the midgut from blood- or serum-fed Ixodes ricinus ticks.</title>
        <authorList>
            <person name="Perner J."/>
            <person name="Provaznik J."/>
            <person name="Schrenkova J."/>
            <person name="Urbanova V."/>
            <person name="Ribeiro J.M."/>
            <person name="Kopacek P."/>
        </authorList>
    </citation>
    <scope>NUCLEOTIDE SEQUENCE</scope>
    <source>
        <tissue evidence="2">Gut</tissue>
    </source>
</reference>
<feature type="non-terminal residue" evidence="2">
    <location>
        <position position="1"/>
    </location>
</feature>
<evidence type="ECO:0000313" key="2">
    <source>
        <dbReference type="EMBL" id="JAP74267.1"/>
    </source>
</evidence>
<feature type="compositionally biased region" description="Polar residues" evidence="1">
    <location>
        <begin position="89"/>
        <end position="104"/>
    </location>
</feature>